<keyword evidence="1" id="KW-1133">Transmembrane helix</keyword>
<evidence type="ECO:0000256" key="1">
    <source>
        <dbReference type="SAM" id="Phobius"/>
    </source>
</evidence>
<accession>A0A855IPW0</accession>
<dbReference type="AlphaFoldDB" id="A0A855IPW0"/>
<reference evidence="3" key="1">
    <citation type="submission" date="2016-07" db="EMBL/GenBank/DDBJ databases">
        <title>Nontailed viruses are major unrecognized killers of bacteria in the ocean.</title>
        <authorList>
            <person name="Kauffman K."/>
            <person name="Hussain F."/>
            <person name="Yang J."/>
            <person name="Arevalo P."/>
            <person name="Brown J."/>
            <person name="Cutler M."/>
            <person name="Kelly L."/>
            <person name="Polz M.F."/>
        </authorList>
    </citation>
    <scope>NUCLEOTIDE SEQUENCE [LARGE SCALE GENOMIC DNA]</scope>
    <source>
        <strain evidence="3">10N.261.48.A1</strain>
    </source>
</reference>
<name>A0A855IPW0_9VIBR</name>
<dbReference type="Pfam" id="PF00132">
    <property type="entry name" value="Hexapep"/>
    <property type="match status" value="1"/>
</dbReference>
<evidence type="ECO:0000313" key="3">
    <source>
        <dbReference type="Proteomes" id="UP000235554"/>
    </source>
</evidence>
<sequence length="190" mass="20632">MNYSGRRIFKKIKPIIWILSLVCSLLPSFLLNFVWAMSSPFSGVIAIGIRYLIIKSKAKEIGNNVYIGKAVTIKNIHNLCIGSNVSIHDGCYIDSIGGVDIGCDTSIAHQTSLVSFDHTWNDGSLAIKYNPTVLRKISIGDDVWIGCGVRVLSGSNIKHRTIIAAGSVVKGECDSHSIYAGVPARKVKDI</sequence>
<dbReference type="InterPro" id="IPR011004">
    <property type="entry name" value="Trimer_LpxA-like_sf"/>
</dbReference>
<feature type="transmembrane region" description="Helical" evidence="1">
    <location>
        <begin position="12"/>
        <end position="29"/>
    </location>
</feature>
<dbReference type="SUPFAM" id="SSF51161">
    <property type="entry name" value="Trimeric LpxA-like enzymes"/>
    <property type="match status" value="1"/>
</dbReference>
<dbReference type="InterPro" id="IPR001451">
    <property type="entry name" value="Hexapep"/>
</dbReference>
<dbReference type="RefSeq" id="WP_102362149.1">
    <property type="nucleotide sequence ID" value="NZ_MCWT02000003.1"/>
</dbReference>
<dbReference type="Gene3D" id="2.160.10.10">
    <property type="entry name" value="Hexapeptide repeat proteins"/>
    <property type="match status" value="1"/>
</dbReference>
<protein>
    <recommendedName>
        <fullName evidence="4">Acetyltransferase</fullName>
    </recommendedName>
</protein>
<dbReference type="EMBL" id="MCZJ01000014">
    <property type="protein sequence ID" value="PMM58017.1"/>
    <property type="molecule type" value="Genomic_DNA"/>
</dbReference>
<comment type="caution">
    <text evidence="2">The sequence shown here is derived from an EMBL/GenBank/DDBJ whole genome shotgun (WGS) entry which is preliminary data.</text>
</comment>
<dbReference type="Proteomes" id="UP000235554">
    <property type="component" value="Unassembled WGS sequence"/>
</dbReference>
<dbReference type="CDD" id="cd04647">
    <property type="entry name" value="LbH_MAT_like"/>
    <property type="match status" value="1"/>
</dbReference>
<proteinExistence type="predicted"/>
<feature type="transmembrane region" description="Helical" evidence="1">
    <location>
        <begin position="35"/>
        <end position="53"/>
    </location>
</feature>
<gene>
    <name evidence="2" type="ORF">BCT50_22945</name>
</gene>
<keyword evidence="1" id="KW-0472">Membrane</keyword>
<dbReference type="InterPro" id="IPR051159">
    <property type="entry name" value="Hexapeptide_acetyltransf"/>
</dbReference>
<evidence type="ECO:0008006" key="4">
    <source>
        <dbReference type="Google" id="ProtNLM"/>
    </source>
</evidence>
<keyword evidence="1" id="KW-0812">Transmembrane</keyword>
<dbReference type="PANTHER" id="PTHR23416">
    <property type="entry name" value="SIALIC ACID SYNTHASE-RELATED"/>
    <property type="match status" value="1"/>
</dbReference>
<evidence type="ECO:0000313" key="2">
    <source>
        <dbReference type="EMBL" id="PMM58017.1"/>
    </source>
</evidence>
<organism evidence="2 3">
    <name type="scientific">Vibrio lentus</name>
    <dbReference type="NCBI Taxonomy" id="136468"/>
    <lineage>
        <taxon>Bacteria</taxon>
        <taxon>Pseudomonadati</taxon>
        <taxon>Pseudomonadota</taxon>
        <taxon>Gammaproteobacteria</taxon>
        <taxon>Vibrionales</taxon>
        <taxon>Vibrionaceae</taxon>
        <taxon>Vibrio</taxon>
    </lineage>
</organism>